<sequence length="312" mass="36815">MKKYLSVLIMAICILSVFAQDNSQRPYVPFVYGTYSQGQRVRLDFDRDKEIDYIDFTWSDESEDRRSRVELYVDYLYQGSKSIYSSWGTFYIRRQPKYKMELRISQGKVRIRRAYIYYRLNSVRDTGKDVDLFVDALNKKGVDNEKAIELLNSMPFEEFTTVLAYVAAERDDQEDAKLNIVEEYNQLIEDNNDCIDIRNILYKGEKDREYVFASGHYYNGSTIYLNLEKGRKIRSININWRKEKPIYGDEDPYSYVTGTLYIDGSYQGSKTIRSYSYDTFYIFGQKEMNYSARIQISGGDVYVSSVYVNYAE</sequence>
<feature type="chain" id="PRO_5014775709" evidence="1">
    <location>
        <begin position="20"/>
        <end position="312"/>
    </location>
</feature>
<feature type="signal peptide" evidence="1">
    <location>
        <begin position="1"/>
        <end position="19"/>
    </location>
</feature>
<dbReference type="AlphaFoldDB" id="A0A2N5ZFX0"/>
<keyword evidence="1" id="KW-0732">Signal</keyword>
<protein>
    <submittedName>
        <fullName evidence="2">Uncharacterized protein</fullName>
    </submittedName>
</protein>
<name>A0A2N5ZFX0_MUIH1</name>
<gene>
    <name evidence="2" type="ORF">C0601_07195</name>
</gene>
<evidence type="ECO:0000313" key="3">
    <source>
        <dbReference type="Proteomes" id="UP000234857"/>
    </source>
</evidence>
<proteinExistence type="predicted"/>
<comment type="caution">
    <text evidence="2">The sequence shown here is derived from an EMBL/GenBank/DDBJ whole genome shotgun (WGS) entry which is preliminary data.</text>
</comment>
<dbReference type="EMBL" id="PKTG01000085">
    <property type="protein sequence ID" value="PLX17536.1"/>
    <property type="molecule type" value="Genomic_DNA"/>
</dbReference>
<accession>A0A2N5ZFX0</accession>
<reference evidence="2 3" key="1">
    <citation type="submission" date="2017-11" db="EMBL/GenBank/DDBJ databases">
        <title>Genome-resolved metagenomics identifies genetic mobility, metabolic interactions, and unexpected diversity in perchlorate-reducing communities.</title>
        <authorList>
            <person name="Barnum T.P."/>
            <person name="Figueroa I.A."/>
            <person name="Carlstrom C.I."/>
            <person name="Lucas L.N."/>
            <person name="Engelbrektson A.L."/>
            <person name="Coates J.D."/>
        </authorList>
    </citation>
    <scope>NUCLEOTIDE SEQUENCE [LARGE SCALE GENOMIC DNA]</scope>
    <source>
        <strain evidence="2">BM706</strain>
    </source>
</reference>
<organism evidence="2 3">
    <name type="scientific">Muiribacterium halophilum</name>
    <dbReference type="NCBI Taxonomy" id="2053465"/>
    <lineage>
        <taxon>Bacteria</taxon>
        <taxon>Candidatus Muiribacteriota</taxon>
        <taxon>Candidatus Muiribacteriia</taxon>
        <taxon>Candidatus Muiribacteriales</taxon>
        <taxon>Candidatus Muiribacteriaceae</taxon>
        <taxon>Candidatus Muiribacterium</taxon>
    </lineage>
</organism>
<evidence type="ECO:0000256" key="1">
    <source>
        <dbReference type="SAM" id="SignalP"/>
    </source>
</evidence>
<dbReference type="Proteomes" id="UP000234857">
    <property type="component" value="Unassembled WGS sequence"/>
</dbReference>
<evidence type="ECO:0000313" key="2">
    <source>
        <dbReference type="EMBL" id="PLX17536.1"/>
    </source>
</evidence>